<dbReference type="GeneID" id="56906759"/>
<keyword evidence="11 15" id="KW-0456">Lyase</keyword>
<dbReference type="InterPro" id="IPR012319">
    <property type="entry name" value="FPG_cat"/>
</dbReference>
<comment type="cofactor">
    <cofactor evidence="15">
        <name>Zn(2+)</name>
        <dbReference type="ChEBI" id="CHEBI:29105"/>
    </cofactor>
    <text evidence="15">Binds 1 zinc ion per subunit.</text>
</comment>
<evidence type="ECO:0000256" key="3">
    <source>
        <dbReference type="ARBA" id="ARBA00011245"/>
    </source>
</evidence>
<feature type="domain" description="FPG-type" evidence="16">
    <location>
        <begin position="241"/>
        <end position="277"/>
    </location>
</feature>
<dbReference type="InterPro" id="IPR000214">
    <property type="entry name" value="Znf_DNA_glyclase/AP_lyase"/>
</dbReference>
<dbReference type="InterPro" id="IPR020629">
    <property type="entry name" value="FPG_Glyclase"/>
</dbReference>
<dbReference type="EC" id="4.2.99.18" evidence="15"/>
<dbReference type="Proteomes" id="UP000031656">
    <property type="component" value="Chromosome"/>
</dbReference>
<dbReference type="EC" id="3.2.2.23" evidence="15"/>
<name>A0A067Z7M2_GLUOY</name>
<dbReference type="GO" id="GO:0140078">
    <property type="term" value="F:class I DNA-(apurinic or apyrimidinic site) endonuclease activity"/>
    <property type="evidence" value="ECO:0007669"/>
    <property type="project" value="UniProtKB-EC"/>
</dbReference>
<evidence type="ECO:0000256" key="2">
    <source>
        <dbReference type="ARBA" id="ARBA00009409"/>
    </source>
</evidence>
<protein>
    <recommendedName>
        <fullName evidence="15">Formamidopyrimidine-DNA glycosylase</fullName>
        <shortName evidence="15">Fapy-DNA glycosylase</shortName>
        <ecNumber evidence="15">3.2.2.23</ecNumber>
    </recommendedName>
    <alternativeName>
        <fullName evidence="15">DNA-(apurinic or apyrimidinic site) lyase MutM</fullName>
        <shortName evidence="15">AP lyase MutM</shortName>
        <ecNumber evidence="15">4.2.99.18</ecNumber>
    </alternativeName>
</protein>
<dbReference type="Pfam" id="PF06831">
    <property type="entry name" value="H2TH"/>
    <property type="match status" value="1"/>
</dbReference>
<comment type="function">
    <text evidence="15">Involved in base excision repair of DNA damaged by oxidation or by mutagenic agents. Acts as DNA glycosylase that recognizes and removes damaged bases. Has a preference for oxidized purines, such as 7,8-dihydro-8-oxoguanine (8-oxoG). Has AP (apurinic/apyrimidinic) lyase activity and introduces nicks in the DNA strand. Cleaves the DNA backbone by beta-delta elimination to generate a single-strand break at the site of the removed base with both 3'- and 5'-phosphates.</text>
</comment>
<keyword evidence="13 15" id="KW-0326">Glycosidase</keyword>
<feature type="binding site" evidence="15">
    <location>
        <position position="113"/>
    </location>
    <ligand>
        <name>DNA</name>
        <dbReference type="ChEBI" id="CHEBI:16991"/>
    </ligand>
</feature>
<dbReference type="PANTHER" id="PTHR22993:SF9">
    <property type="entry name" value="FORMAMIDOPYRIMIDINE-DNA GLYCOSYLASE"/>
    <property type="match status" value="1"/>
</dbReference>
<dbReference type="Pfam" id="PF01149">
    <property type="entry name" value="Fapy_DNA_glyco"/>
    <property type="match status" value="1"/>
</dbReference>
<dbReference type="Gene3D" id="1.10.8.50">
    <property type="match status" value="1"/>
</dbReference>
<evidence type="ECO:0000256" key="4">
    <source>
        <dbReference type="ARBA" id="ARBA00022723"/>
    </source>
</evidence>
<evidence type="ECO:0000256" key="11">
    <source>
        <dbReference type="ARBA" id="ARBA00023239"/>
    </source>
</evidence>
<dbReference type="PROSITE" id="PS51066">
    <property type="entry name" value="ZF_FPG_2"/>
    <property type="match status" value="1"/>
</dbReference>
<keyword evidence="9 15" id="KW-0238">DNA-binding</keyword>
<evidence type="ECO:0000256" key="10">
    <source>
        <dbReference type="ARBA" id="ARBA00023204"/>
    </source>
</evidence>
<dbReference type="HAMAP" id="MF_00103">
    <property type="entry name" value="Fapy_DNA_glycosyl"/>
    <property type="match status" value="1"/>
</dbReference>
<dbReference type="GO" id="GO:0006284">
    <property type="term" value="P:base-excision repair"/>
    <property type="evidence" value="ECO:0007669"/>
    <property type="project" value="InterPro"/>
</dbReference>
<dbReference type="CDD" id="cd08966">
    <property type="entry name" value="EcFpg-like_N"/>
    <property type="match status" value="1"/>
</dbReference>
<dbReference type="SUPFAM" id="SSF46946">
    <property type="entry name" value="S13-like H2TH domain"/>
    <property type="match status" value="1"/>
</dbReference>
<dbReference type="AlphaFoldDB" id="A0A067Z7M2"/>
<evidence type="ECO:0000313" key="19">
    <source>
        <dbReference type="Proteomes" id="UP000031656"/>
    </source>
</evidence>
<comment type="subunit">
    <text evidence="3 15">Monomer.</text>
</comment>
<evidence type="ECO:0000256" key="1">
    <source>
        <dbReference type="ARBA" id="ARBA00001668"/>
    </source>
</evidence>
<feature type="binding site" evidence="15">
    <location>
        <position position="94"/>
    </location>
    <ligand>
        <name>DNA</name>
        <dbReference type="ChEBI" id="CHEBI:16991"/>
    </ligand>
</feature>
<dbReference type="Gene3D" id="3.20.190.10">
    <property type="entry name" value="MutM-like, N-terminal"/>
    <property type="match status" value="1"/>
</dbReference>
<accession>A0A067Z7M2</accession>
<dbReference type="KEGG" id="goy:GLS_c25340"/>
<keyword evidence="12 15" id="KW-0511">Multifunctional enzyme</keyword>
<keyword evidence="7 15" id="KW-0378">Hydrolase</keyword>
<evidence type="ECO:0000256" key="8">
    <source>
        <dbReference type="ARBA" id="ARBA00022833"/>
    </source>
</evidence>
<dbReference type="InterPro" id="IPR015886">
    <property type="entry name" value="H2TH_FPG"/>
</dbReference>
<dbReference type="PROSITE" id="PS51068">
    <property type="entry name" value="FPG_CAT"/>
    <property type="match status" value="1"/>
</dbReference>
<keyword evidence="8 15" id="KW-0862">Zinc</keyword>
<evidence type="ECO:0000256" key="6">
    <source>
        <dbReference type="ARBA" id="ARBA00022771"/>
    </source>
</evidence>
<dbReference type="GO" id="GO:0008270">
    <property type="term" value="F:zinc ion binding"/>
    <property type="evidence" value="ECO:0007669"/>
    <property type="project" value="UniProtKB-UniRule"/>
</dbReference>
<dbReference type="InterPro" id="IPR035937">
    <property type="entry name" value="FPG_N"/>
</dbReference>
<comment type="catalytic activity">
    <reaction evidence="14 15">
        <text>2'-deoxyribonucleotide-(2'-deoxyribose 5'-phosphate)-2'-deoxyribonucleotide-DNA = a 3'-end 2'-deoxyribonucleotide-(2,3-dehydro-2,3-deoxyribose 5'-phosphate)-DNA + a 5'-end 5'-phospho-2'-deoxyribonucleoside-DNA + H(+)</text>
        <dbReference type="Rhea" id="RHEA:66592"/>
        <dbReference type="Rhea" id="RHEA-COMP:13180"/>
        <dbReference type="Rhea" id="RHEA-COMP:16897"/>
        <dbReference type="Rhea" id="RHEA-COMP:17067"/>
        <dbReference type="ChEBI" id="CHEBI:15378"/>
        <dbReference type="ChEBI" id="CHEBI:136412"/>
        <dbReference type="ChEBI" id="CHEBI:157695"/>
        <dbReference type="ChEBI" id="CHEBI:167181"/>
        <dbReference type="EC" id="4.2.99.18"/>
    </reaction>
</comment>
<evidence type="ECO:0000256" key="7">
    <source>
        <dbReference type="ARBA" id="ARBA00022801"/>
    </source>
</evidence>
<dbReference type="PANTHER" id="PTHR22993">
    <property type="entry name" value="FORMAMIDOPYRIMIDINE-DNA GLYCOSYLASE"/>
    <property type="match status" value="1"/>
</dbReference>
<dbReference type="NCBIfam" id="TIGR00577">
    <property type="entry name" value="fpg"/>
    <property type="match status" value="1"/>
</dbReference>
<dbReference type="Pfam" id="PF06827">
    <property type="entry name" value="zf-FPG_IleRS"/>
    <property type="match status" value="1"/>
</dbReference>
<evidence type="ECO:0000313" key="18">
    <source>
        <dbReference type="EMBL" id="AHK72399.1"/>
    </source>
</evidence>
<evidence type="ECO:0000256" key="12">
    <source>
        <dbReference type="ARBA" id="ARBA00023268"/>
    </source>
</evidence>
<feature type="domain" description="Formamidopyrimidine-DNA glycosylase catalytic" evidence="17">
    <location>
        <begin position="2"/>
        <end position="116"/>
    </location>
</feature>
<dbReference type="GO" id="GO:0003684">
    <property type="term" value="F:damaged DNA binding"/>
    <property type="evidence" value="ECO:0007669"/>
    <property type="project" value="InterPro"/>
</dbReference>
<evidence type="ECO:0000256" key="13">
    <source>
        <dbReference type="ARBA" id="ARBA00023295"/>
    </source>
</evidence>
<organism evidence="18 19">
    <name type="scientific">Gluconobacter oxydans DSM 3504</name>
    <dbReference type="NCBI Taxonomy" id="1288313"/>
    <lineage>
        <taxon>Bacteria</taxon>
        <taxon>Pseudomonadati</taxon>
        <taxon>Pseudomonadota</taxon>
        <taxon>Alphaproteobacteria</taxon>
        <taxon>Acetobacterales</taxon>
        <taxon>Acetobacteraceae</taxon>
        <taxon>Gluconobacter</taxon>
    </lineage>
</organism>
<proteinExistence type="inferred from homology"/>
<dbReference type="EMBL" id="CP004373">
    <property type="protein sequence ID" value="AHK72399.1"/>
    <property type="molecule type" value="Genomic_DNA"/>
</dbReference>
<dbReference type="SUPFAM" id="SSF57716">
    <property type="entry name" value="Glucocorticoid receptor-like (DNA-binding domain)"/>
    <property type="match status" value="1"/>
</dbReference>
<dbReference type="GO" id="GO:0034039">
    <property type="term" value="F:8-oxo-7,8-dihydroguanine DNA N-glycosylase activity"/>
    <property type="evidence" value="ECO:0007669"/>
    <property type="project" value="TreeGrafter"/>
</dbReference>
<feature type="active site" description="Proton donor; for delta-elimination activity" evidence="15">
    <location>
        <position position="267"/>
    </location>
</feature>
<keyword evidence="5 15" id="KW-0227">DNA damage</keyword>
<dbReference type="SMART" id="SM00898">
    <property type="entry name" value="Fapy_DNA_glyco"/>
    <property type="match status" value="1"/>
</dbReference>
<evidence type="ECO:0000259" key="17">
    <source>
        <dbReference type="PROSITE" id="PS51068"/>
    </source>
</evidence>
<keyword evidence="6 15" id="KW-0863">Zinc-finger</keyword>
<reference evidence="18 19" key="1">
    <citation type="journal article" date="2015" name="Appl. Microbiol. Biotechnol.">
        <title>The consequence of an additional NADH dehydrogenase paralog on the growth of Gluconobacter oxydans DSM3504.</title>
        <authorList>
            <person name="Kostner D."/>
            <person name="Luchterhand B."/>
            <person name="Junker A."/>
            <person name="Volland S."/>
            <person name="Daniel R."/>
            <person name="Buchs J."/>
            <person name="Liebl W."/>
            <person name="Ehrenreich A."/>
        </authorList>
    </citation>
    <scope>NUCLEOTIDE SEQUENCE [LARGE SCALE GENOMIC DNA]</scope>
    <source>
        <strain evidence="18">DSM 3504</strain>
    </source>
</reference>
<feature type="binding site" evidence="15">
    <location>
        <position position="156"/>
    </location>
    <ligand>
        <name>DNA</name>
        <dbReference type="ChEBI" id="CHEBI:16991"/>
    </ligand>
</feature>
<dbReference type="NCBIfam" id="NF002211">
    <property type="entry name" value="PRK01103.1"/>
    <property type="match status" value="1"/>
</dbReference>
<evidence type="ECO:0000256" key="14">
    <source>
        <dbReference type="ARBA" id="ARBA00044632"/>
    </source>
</evidence>
<evidence type="ECO:0000259" key="16">
    <source>
        <dbReference type="PROSITE" id="PS51066"/>
    </source>
</evidence>
<dbReference type="RefSeq" id="WP_041112513.1">
    <property type="nucleotide sequence ID" value="NZ_CP004373.1"/>
</dbReference>
<feature type="active site" description="Proton donor; for beta-elimination activity" evidence="15">
    <location>
        <position position="58"/>
    </location>
</feature>
<sequence length="277" mass="30482">MPELPEVETVMRGFRDAFEGHRISHVSVNRLDLRWPFPADLREKLEGHHVLSFRRRAKYILMRLEGGWSMLLHLGMSGRLTIGRARTNATPPAHEHLVLETDSGARAGLVDPRRFGMVDLVRTSEEDSHRLLAHLGMEPLSDAMTGPALADLFRGRRSPIKSALLDQKLIAGLGNIYVCEALFRCGIHPARQACTLTGEETAALAEAIPQILEQAIASGGSSLRDYVQADGTKGGFQDLHLVYGREGAPCPNCGADHPVQRITQSGRSTFFCPTCQK</sequence>
<evidence type="ECO:0000256" key="15">
    <source>
        <dbReference type="HAMAP-Rule" id="MF_00103"/>
    </source>
</evidence>
<dbReference type="InterPro" id="IPR010979">
    <property type="entry name" value="Ribosomal_uS13-like_H2TH"/>
</dbReference>
<dbReference type="InterPro" id="IPR010663">
    <property type="entry name" value="Znf_FPG/IleRS"/>
</dbReference>
<dbReference type="FunFam" id="1.10.8.50:FF:000003">
    <property type="entry name" value="Formamidopyrimidine-DNA glycosylase"/>
    <property type="match status" value="1"/>
</dbReference>
<keyword evidence="4 15" id="KW-0479">Metal-binding</keyword>
<gene>
    <name evidence="15 18" type="primary">mutM</name>
    <name evidence="15" type="synonym">fpg</name>
    <name evidence="18" type="ORF">GLS_c25340</name>
</gene>
<dbReference type="HOGENOM" id="CLU_038423_1_1_5"/>
<keyword evidence="10 15" id="KW-0234">DNA repair</keyword>
<evidence type="ECO:0000256" key="5">
    <source>
        <dbReference type="ARBA" id="ARBA00022763"/>
    </source>
</evidence>
<comment type="similarity">
    <text evidence="2 15">Belongs to the FPG family.</text>
</comment>
<feature type="active site" description="Schiff-base intermediate with DNA" evidence="15">
    <location>
        <position position="2"/>
    </location>
</feature>
<dbReference type="SUPFAM" id="SSF81624">
    <property type="entry name" value="N-terminal domain of MutM-like DNA repair proteins"/>
    <property type="match status" value="1"/>
</dbReference>
<dbReference type="SMART" id="SM01232">
    <property type="entry name" value="H2TH"/>
    <property type="match status" value="1"/>
</dbReference>
<comment type="catalytic activity">
    <reaction evidence="1 15">
        <text>Hydrolysis of DNA containing ring-opened 7-methylguanine residues, releasing 2,6-diamino-4-hydroxy-5-(N-methyl)formamidopyrimidine.</text>
        <dbReference type="EC" id="3.2.2.23"/>
    </reaction>
</comment>
<feature type="active site" description="Proton donor" evidence="15">
    <location>
        <position position="3"/>
    </location>
</feature>
<evidence type="ECO:0000256" key="9">
    <source>
        <dbReference type="ARBA" id="ARBA00023125"/>
    </source>
</evidence>